<sequence>MPPHRAGGAAGGGDTSAFFAATLVLWAVSVGFEIGVRGRRELAPVAAGFAFFQAANAAVRGSVSRDPLFVNTAVSLLHSSLTSVSAALHIFACKESEANGWISRFRQNNGEAGMVTQLDYLCDSKGDMSYLDNLQARR</sequence>
<dbReference type="EMBL" id="CM000784">
    <property type="protein sequence ID" value="AQK99237.1"/>
    <property type="molecule type" value="Genomic_DNA"/>
</dbReference>
<gene>
    <name evidence="1" type="ORF">ZEAMMB73_Zm00001d012265</name>
</gene>
<name>K7W2U2_MAIZE</name>
<protein>
    <submittedName>
        <fullName evidence="1">TRAM LAG1 and CLN8 (TLC) lipid-sensing domain containing protein</fullName>
    </submittedName>
</protein>
<dbReference type="AlphaFoldDB" id="K7W2U2"/>
<dbReference type="HOGENOM" id="CLU_1858183_0_0_1"/>
<organism evidence="1">
    <name type="scientific">Zea mays</name>
    <name type="common">Maize</name>
    <dbReference type="NCBI Taxonomy" id="4577"/>
    <lineage>
        <taxon>Eukaryota</taxon>
        <taxon>Viridiplantae</taxon>
        <taxon>Streptophyta</taxon>
        <taxon>Embryophyta</taxon>
        <taxon>Tracheophyta</taxon>
        <taxon>Spermatophyta</taxon>
        <taxon>Magnoliopsida</taxon>
        <taxon>Liliopsida</taxon>
        <taxon>Poales</taxon>
        <taxon>Poaceae</taxon>
        <taxon>PACMAD clade</taxon>
        <taxon>Panicoideae</taxon>
        <taxon>Andropogonodae</taxon>
        <taxon>Andropogoneae</taxon>
        <taxon>Tripsacinae</taxon>
        <taxon>Zea</taxon>
    </lineage>
</organism>
<dbReference type="ExpressionAtlas" id="K7W2U2">
    <property type="expression patterns" value="baseline and differential"/>
</dbReference>
<proteinExistence type="predicted"/>
<evidence type="ECO:0000313" key="1">
    <source>
        <dbReference type="EMBL" id="AQK99237.1"/>
    </source>
</evidence>
<accession>K7W2U2</accession>
<reference evidence="1" key="1">
    <citation type="submission" date="2015-12" db="EMBL/GenBank/DDBJ databases">
        <title>Update maize B73 reference genome by single molecule sequencing technologies.</title>
        <authorList>
            <consortium name="Maize Genome Sequencing Project"/>
            <person name="Ware D."/>
        </authorList>
    </citation>
    <scope>NUCLEOTIDE SEQUENCE</scope>
    <source>
        <tissue evidence="1">Seedling</tissue>
    </source>
</reference>